<dbReference type="NCBIfam" id="TIGR00576">
    <property type="entry name" value="dut"/>
    <property type="match status" value="1"/>
</dbReference>
<dbReference type="HAMAP" id="MF_00116">
    <property type="entry name" value="dUTPase_bact"/>
    <property type="match status" value="1"/>
</dbReference>
<reference evidence="7 8" key="1">
    <citation type="submission" date="2024-03" db="EMBL/GenBank/DDBJ databases">
        <title>Human intestinal bacterial collection.</title>
        <authorList>
            <person name="Pauvert C."/>
            <person name="Hitch T.C.A."/>
            <person name="Clavel T."/>
        </authorList>
    </citation>
    <scope>NUCLEOTIDE SEQUENCE [LARGE SCALE GENOMIC DNA]</scope>
    <source>
        <strain evidence="7 8">CLA-AA-H192</strain>
    </source>
</reference>
<dbReference type="PANTHER" id="PTHR11241:SF0">
    <property type="entry name" value="DEOXYURIDINE 5'-TRIPHOSPHATE NUCLEOTIDOHYDROLASE"/>
    <property type="match status" value="1"/>
</dbReference>
<dbReference type="Proteomes" id="UP001491552">
    <property type="component" value="Unassembled WGS sequence"/>
</dbReference>
<keyword evidence="3 5" id="KW-0546">Nucleotide metabolism</keyword>
<dbReference type="CDD" id="cd07557">
    <property type="entry name" value="trimeric_dUTPase"/>
    <property type="match status" value="1"/>
</dbReference>
<dbReference type="NCBIfam" id="NF001862">
    <property type="entry name" value="PRK00601.1"/>
    <property type="match status" value="1"/>
</dbReference>
<accession>A0ABV1G9G2</accession>
<keyword evidence="8" id="KW-1185">Reference proteome</keyword>
<keyword evidence="5" id="KW-0460">Magnesium</keyword>
<evidence type="ECO:0000256" key="3">
    <source>
        <dbReference type="ARBA" id="ARBA00023080"/>
    </source>
</evidence>
<feature type="domain" description="dUTPase-like" evidence="6">
    <location>
        <begin position="13"/>
        <end position="144"/>
    </location>
</feature>
<dbReference type="SUPFAM" id="SSF51283">
    <property type="entry name" value="dUTPase-like"/>
    <property type="match status" value="1"/>
</dbReference>
<dbReference type="EC" id="3.6.1.23" evidence="5"/>
<dbReference type="EMBL" id="JBBMFF010000256">
    <property type="protein sequence ID" value="MEQ2512045.1"/>
    <property type="molecule type" value="Genomic_DNA"/>
</dbReference>
<evidence type="ECO:0000256" key="4">
    <source>
        <dbReference type="ARBA" id="ARBA00047686"/>
    </source>
</evidence>
<dbReference type="InterPro" id="IPR036157">
    <property type="entry name" value="dUTPase-like_sf"/>
</dbReference>
<comment type="caution">
    <text evidence="7">The sequence shown here is derived from an EMBL/GenBank/DDBJ whole genome shotgun (WGS) entry which is preliminary data.</text>
</comment>
<dbReference type="GO" id="GO:0004170">
    <property type="term" value="F:dUTP diphosphatase activity"/>
    <property type="evidence" value="ECO:0007669"/>
    <property type="project" value="UniProtKB-EC"/>
</dbReference>
<keyword evidence="5" id="KW-0479">Metal-binding</keyword>
<comment type="pathway">
    <text evidence="5">Pyrimidine metabolism; dUMP biosynthesis; dUMP from dCTP (dUTP route): step 2/2.</text>
</comment>
<comment type="similarity">
    <text evidence="1 5">Belongs to the dUTPase family.</text>
</comment>
<evidence type="ECO:0000256" key="5">
    <source>
        <dbReference type="HAMAP-Rule" id="MF_00116"/>
    </source>
</evidence>
<feature type="binding site" evidence="5">
    <location>
        <begin position="65"/>
        <end position="67"/>
    </location>
    <ligand>
        <name>substrate</name>
    </ligand>
</feature>
<sequence>MQKVPVKILREGAALPTYGTASSAGADLRACLDAPVVLAPGETRLIPIGIAMEIPEGYVGLVFARSGLASRRDLAPANKVGVVDSDYRGEFFVPMRNHGAQPQTIEPGERIAQFILTPYLTAQFFETETLTDTARGEGGFGSTGAK</sequence>
<dbReference type="PANTHER" id="PTHR11241">
    <property type="entry name" value="DEOXYURIDINE 5'-TRIPHOSPHATE NUCLEOTIDOHYDROLASE"/>
    <property type="match status" value="1"/>
</dbReference>
<evidence type="ECO:0000256" key="2">
    <source>
        <dbReference type="ARBA" id="ARBA00022801"/>
    </source>
</evidence>
<evidence type="ECO:0000313" key="8">
    <source>
        <dbReference type="Proteomes" id="UP001491552"/>
    </source>
</evidence>
<dbReference type="Pfam" id="PF00692">
    <property type="entry name" value="dUTPase"/>
    <property type="match status" value="1"/>
</dbReference>
<organism evidence="7 8">
    <name type="scientific">Faecousia intestinalis</name>
    <dbReference type="NCBI Taxonomy" id="3133167"/>
    <lineage>
        <taxon>Bacteria</taxon>
        <taxon>Bacillati</taxon>
        <taxon>Bacillota</taxon>
        <taxon>Clostridia</taxon>
        <taxon>Eubacteriales</taxon>
        <taxon>Oscillospiraceae</taxon>
        <taxon>Faecousia</taxon>
    </lineage>
</organism>
<proteinExistence type="inferred from homology"/>
<gene>
    <name evidence="5 7" type="primary">dut</name>
    <name evidence="7" type="ORF">WMO66_12460</name>
</gene>
<keyword evidence="2 5" id="KW-0378">Hydrolase</keyword>
<protein>
    <recommendedName>
        <fullName evidence="5">Deoxyuridine 5'-triphosphate nucleotidohydrolase</fullName>
        <shortName evidence="5">dUTPase</shortName>
        <ecNumber evidence="5">3.6.1.23</ecNumber>
    </recommendedName>
    <alternativeName>
        <fullName evidence="5">dUTP pyrophosphatase</fullName>
    </alternativeName>
</protein>
<dbReference type="Gene3D" id="2.70.40.10">
    <property type="match status" value="1"/>
</dbReference>
<feature type="binding site" evidence="5">
    <location>
        <begin position="82"/>
        <end position="84"/>
    </location>
    <ligand>
        <name>substrate</name>
    </ligand>
</feature>
<comment type="caution">
    <text evidence="5">Lacks conserved residue(s) required for the propagation of feature annotation.</text>
</comment>
<dbReference type="InterPro" id="IPR008181">
    <property type="entry name" value="dUTPase"/>
</dbReference>
<comment type="function">
    <text evidence="5">This enzyme is involved in nucleotide metabolism: it produces dUMP, the immediate precursor of thymidine nucleotides and it decreases the intracellular concentration of dUTP so that uracil cannot be incorporated into DNA.</text>
</comment>
<dbReference type="InterPro" id="IPR033704">
    <property type="entry name" value="dUTPase_trimeric"/>
</dbReference>
<dbReference type="InterPro" id="IPR029054">
    <property type="entry name" value="dUTPase-like"/>
</dbReference>
<feature type="binding site" evidence="5">
    <location>
        <position position="78"/>
    </location>
    <ligand>
        <name>substrate</name>
    </ligand>
</feature>
<evidence type="ECO:0000313" key="7">
    <source>
        <dbReference type="EMBL" id="MEQ2512045.1"/>
    </source>
</evidence>
<evidence type="ECO:0000259" key="6">
    <source>
        <dbReference type="Pfam" id="PF00692"/>
    </source>
</evidence>
<name>A0ABV1G9G2_9FIRM</name>
<evidence type="ECO:0000256" key="1">
    <source>
        <dbReference type="ARBA" id="ARBA00006581"/>
    </source>
</evidence>
<comment type="catalytic activity">
    <reaction evidence="4 5">
        <text>dUTP + H2O = dUMP + diphosphate + H(+)</text>
        <dbReference type="Rhea" id="RHEA:10248"/>
        <dbReference type="ChEBI" id="CHEBI:15377"/>
        <dbReference type="ChEBI" id="CHEBI:15378"/>
        <dbReference type="ChEBI" id="CHEBI:33019"/>
        <dbReference type="ChEBI" id="CHEBI:61555"/>
        <dbReference type="ChEBI" id="CHEBI:246422"/>
        <dbReference type="EC" id="3.6.1.23"/>
    </reaction>
</comment>
<comment type="cofactor">
    <cofactor evidence="5">
        <name>Mg(2+)</name>
        <dbReference type="ChEBI" id="CHEBI:18420"/>
    </cofactor>
</comment>